<dbReference type="Gene3D" id="3.90.700.10">
    <property type="entry name" value="Succinate dehydrogenase/fumarate reductase flavoprotein, catalytic domain"/>
    <property type="match status" value="1"/>
</dbReference>
<dbReference type="SUPFAM" id="SSF51905">
    <property type="entry name" value="FAD/NAD(P)-binding domain"/>
    <property type="match status" value="1"/>
</dbReference>
<dbReference type="Gene3D" id="3.50.50.60">
    <property type="entry name" value="FAD/NAD(P)-binding domain"/>
    <property type="match status" value="1"/>
</dbReference>
<dbReference type="OrthoDB" id="9806724at2"/>
<proteinExistence type="inferred from homology"/>
<organism evidence="10 11">
    <name type="scientific">Parvimonas micra</name>
    <dbReference type="NCBI Taxonomy" id="33033"/>
    <lineage>
        <taxon>Bacteria</taxon>
        <taxon>Bacillati</taxon>
        <taxon>Bacillota</taxon>
        <taxon>Tissierellia</taxon>
        <taxon>Tissierellales</taxon>
        <taxon>Peptoniphilaceae</taxon>
        <taxon>Parvimonas</taxon>
    </lineage>
</organism>
<comment type="cofactor">
    <cofactor evidence="8">
        <name>FAD</name>
        <dbReference type="ChEBI" id="CHEBI:57692"/>
    </cofactor>
    <text evidence="8">Binds 1 FAD per subunit.</text>
</comment>
<dbReference type="InterPro" id="IPR050315">
    <property type="entry name" value="FAD-oxidoreductase_2"/>
</dbReference>
<evidence type="ECO:0000259" key="9">
    <source>
        <dbReference type="SMART" id="SM00900"/>
    </source>
</evidence>
<dbReference type="PANTHER" id="PTHR43400">
    <property type="entry name" value="FUMARATE REDUCTASE"/>
    <property type="match status" value="1"/>
</dbReference>
<evidence type="ECO:0000256" key="8">
    <source>
        <dbReference type="RuleBase" id="RU366062"/>
    </source>
</evidence>
<feature type="signal peptide" evidence="8">
    <location>
        <begin position="1"/>
        <end position="24"/>
    </location>
</feature>
<evidence type="ECO:0000256" key="1">
    <source>
        <dbReference type="ARBA" id="ARBA00008040"/>
    </source>
</evidence>
<dbReference type="Gene3D" id="3.90.1010.20">
    <property type="match status" value="1"/>
</dbReference>
<dbReference type="InterPro" id="IPR003953">
    <property type="entry name" value="FAD-dep_OxRdtase_2_FAD-bd"/>
</dbReference>
<dbReference type="InterPro" id="IPR010960">
    <property type="entry name" value="Flavocytochrome_c"/>
</dbReference>
<keyword evidence="6 8" id="KW-0560">Oxidoreductase</keyword>
<name>A0A0B4S278_9FIRM</name>
<evidence type="ECO:0000256" key="5">
    <source>
        <dbReference type="ARBA" id="ARBA00022827"/>
    </source>
</evidence>
<dbReference type="Pfam" id="PF04205">
    <property type="entry name" value="FMN_bind"/>
    <property type="match status" value="1"/>
</dbReference>
<keyword evidence="11" id="KW-1185">Reference proteome</keyword>
<feature type="domain" description="FMN-binding" evidence="9">
    <location>
        <begin position="35"/>
        <end position="108"/>
    </location>
</feature>
<dbReference type="InterPro" id="IPR007329">
    <property type="entry name" value="FMN-bd"/>
</dbReference>
<dbReference type="PANTHER" id="PTHR43400:SF7">
    <property type="entry name" value="FAD-DEPENDENT OXIDOREDUCTASE 2 FAD BINDING DOMAIN-CONTAINING PROTEIN"/>
    <property type="match status" value="1"/>
</dbReference>
<keyword evidence="4 8" id="KW-0285">Flavoprotein</keyword>
<protein>
    <recommendedName>
        <fullName evidence="3 8">Urocanate reductase</fullName>
        <ecNumber evidence="2 8">1.3.99.33</ecNumber>
    </recommendedName>
</protein>
<dbReference type="GO" id="GO:0033765">
    <property type="term" value="F:steroid dehydrogenase activity, acting on the CH-CH group of donors"/>
    <property type="evidence" value="ECO:0007669"/>
    <property type="project" value="UniProtKB-ARBA"/>
</dbReference>
<feature type="chain" id="PRO_5039760428" description="Urocanate reductase" evidence="8">
    <location>
        <begin position="25"/>
        <end position="579"/>
    </location>
</feature>
<dbReference type="KEGG" id="pmic:NW74_04630"/>
<dbReference type="EMBL" id="CP009761">
    <property type="protein sequence ID" value="AIZ36671.1"/>
    <property type="molecule type" value="Genomic_DNA"/>
</dbReference>
<dbReference type="AlphaFoldDB" id="A0A0B4S278"/>
<evidence type="ECO:0000256" key="3">
    <source>
        <dbReference type="ARBA" id="ARBA00015872"/>
    </source>
</evidence>
<dbReference type="EC" id="1.3.99.33" evidence="2 8"/>
<accession>A0A0B4S278</accession>
<reference evidence="10 11" key="1">
    <citation type="submission" date="2014-10" db="EMBL/GenBank/DDBJ databases">
        <title>Complete genome sequence of Parvimonas micra KCOM 1535 (= ChDC B708).</title>
        <authorList>
            <person name="Kook J.-K."/>
            <person name="Park S.-N."/>
            <person name="Lim Y.K."/>
            <person name="Roh H."/>
        </authorList>
    </citation>
    <scope>NUCLEOTIDE SEQUENCE [LARGE SCALE GENOMIC DNA]</scope>
    <source>
        <strain evidence="11">KCOM 1535 / ChDC B708</strain>
    </source>
</reference>
<evidence type="ECO:0000256" key="7">
    <source>
        <dbReference type="ARBA" id="ARBA00049922"/>
    </source>
</evidence>
<keyword evidence="8" id="KW-0732">Signal</keyword>
<dbReference type="GO" id="GO:0016020">
    <property type="term" value="C:membrane"/>
    <property type="evidence" value="ECO:0007669"/>
    <property type="project" value="InterPro"/>
</dbReference>
<evidence type="ECO:0000256" key="6">
    <source>
        <dbReference type="ARBA" id="ARBA00023002"/>
    </source>
</evidence>
<evidence type="ECO:0000256" key="2">
    <source>
        <dbReference type="ARBA" id="ARBA00013137"/>
    </source>
</evidence>
<comment type="similarity">
    <text evidence="1 8">Belongs to the FAD-dependent oxidoreductase 2 family. FRD/SDH subfamily.</text>
</comment>
<gene>
    <name evidence="10" type="ORF">NW74_04630</name>
</gene>
<dbReference type="Pfam" id="PF00890">
    <property type="entry name" value="FAD_binding_2"/>
    <property type="match status" value="1"/>
</dbReference>
<evidence type="ECO:0000313" key="10">
    <source>
        <dbReference type="EMBL" id="AIZ36671.1"/>
    </source>
</evidence>
<dbReference type="SUPFAM" id="SSF56425">
    <property type="entry name" value="Succinate dehydrogenase/fumarate reductase flavoprotein, catalytic domain"/>
    <property type="match status" value="1"/>
</dbReference>
<dbReference type="SMART" id="SM00900">
    <property type="entry name" value="FMN_bind"/>
    <property type="match status" value="1"/>
</dbReference>
<dbReference type="InterPro" id="IPR036188">
    <property type="entry name" value="FAD/NAD-bd_sf"/>
</dbReference>
<dbReference type="InterPro" id="IPR027477">
    <property type="entry name" value="Succ_DH/fumarate_Rdtase_cat_sf"/>
</dbReference>
<dbReference type="GO" id="GO:0010181">
    <property type="term" value="F:FMN binding"/>
    <property type="evidence" value="ECO:0007669"/>
    <property type="project" value="InterPro"/>
</dbReference>
<dbReference type="RefSeq" id="WP_041954100.1">
    <property type="nucleotide sequence ID" value="NZ_CP009761.1"/>
</dbReference>
<evidence type="ECO:0000313" key="11">
    <source>
        <dbReference type="Proteomes" id="UP000031386"/>
    </source>
</evidence>
<keyword evidence="5 8" id="KW-0274">FAD</keyword>
<comment type="catalytic activity">
    <reaction evidence="7 8">
        <text>dihydrourocanate + A = urocanate + AH2</text>
        <dbReference type="Rhea" id="RHEA:36059"/>
        <dbReference type="ChEBI" id="CHEBI:13193"/>
        <dbReference type="ChEBI" id="CHEBI:17499"/>
        <dbReference type="ChEBI" id="CHEBI:27247"/>
        <dbReference type="ChEBI" id="CHEBI:72991"/>
        <dbReference type="EC" id="1.3.99.33"/>
    </reaction>
</comment>
<evidence type="ECO:0000256" key="4">
    <source>
        <dbReference type="ARBA" id="ARBA00022630"/>
    </source>
</evidence>
<dbReference type="PROSITE" id="PS51257">
    <property type="entry name" value="PROKAR_LIPOPROTEIN"/>
    <property type="match status" value="1"/>
</dbReference>
<dbReference type="Proteomes" id="UP000031386">
    <property type="component" value="Chromosome"/>
</dbReference>
<dbReference type="STRING" id="33033.NW74_04630"/>
<comment type="cofactor">
    <cofactor evidence="8">
        <name>FMN</name>
        <dbReference type="ChEBI" id="CHEBI:58210"/>
    </cofactor>
    <text evidence="8">Binds 1 or 2 FMN covalently per subunit.</text>
</comment>
<sequence length="579" mass="62868">MKKLFRVLSFLLILVLFLTSCKSAVNGTYEGKARGHNGDVVIDVSFENNKIKKVSLKESVETEDVGKLAIEKLIEKVNSGDFNLDEVTGATYSSKAFINALADAINKSGLDYKKILKNNPTINEKFETKEMNVDVVVVGSGGAGLIAAIKAKEAGANVVILEKLPLIGGNTLISGAEYAAPMNWLQEKENIKDSIDLFKKDVEKAGGDKELIDVLANNALDGAKWLRDDIKVEWTDELMFFGGHSVKRSLIPKGQSGKELINKLHAKAEELGIEILTETNAFELITKDNAVTGVKSKIKTGELIVNAKSVVLTTGGFGANKKMLYDNDKEIDDKILSTNSAGSTGDGIKMAQAIGADVVDLDKIQLYPVCDVETGKLLYTGDTRLVGGAILVNKEGKRFVEELGTRREISMGIKSQTDSVAYQIWDEDSMKKSNILPAHEVEYNNLIDGKKLCKVNSIDELADFFGIDKENLKATINKFNEDSENGKDTLFNLRRLGFKIEKAPFYCLKAVPAVHHTMGGLKINKDANVLNKNGEIIKGLYAAGETTGGIHGNNRLGSVSITDITVFGIIAGTNAAKNK</sequence>
<dbReference type="NCBIfam" id="TIGR01813">
    <property type="entry name" value="flavo_cyto_c"/>
    <property type="match status" value="1"/>
</dbReference>